<protein>
    <submittedName>
        <fullName evidence="2">Uncharacterized protein</fullName>
    </submittedName>
</protein>
<evidence type="ECO:0000313" key="2">
    <source>
        <dbReference type="EMBL" id="RNF04801.1"/>
    </source>
</evidence>
<sequence length="223" mass="24257">MRWPNAHRSGRRNWPPWSGAETLRLAQQRRTRLRNVAFARWKERCSRPEPAEAASCGLARAVYAPRPAGSPVAAADGQPTATKERVGTLARVCAATSDFPLGSSTLHRGRCVSGVRRGLARFTARPCINRPSPPARNSRPRSTGASATVALRLPGNASILTIALLKPGKPGKCFPPRFGPSPSPAARVSSWRELRRDASAAQLKPNFFPSKLVFALVAPRWIR</sequence>
<reference evidence="2 3" key="1">
    <citation type="journal article" date="2018" name="BMC Genomics">
        <title>Genomic comparison of Trypanosoma conorhini and Trypanosoma rangeli to Trypanosoma cruzi strains of high and low virulence.</title>
        <authorList>
            <person name="Bradwell K.R."/>
            <person name="Koparde V.N."/>
            <person name="Matveyev A.V."/>
            <person name="Serrano M.G."/>
            <person name="Alves J.M."/>
            <person name="Parikh H."/>
            <person name="Huang B."/>
            <person name="Lee V."/>
            <person name="Espinosa-Alvarez O."/>
            <person name="Ortiz P.A."/>
            <person name="Costa-Martins A.G."/>
            <person name="Teixeira M.M."/>
            <person name="Buck G.A."/>
        </authorList>
    </citation>
    <scope>NUCLEOTIDE SEQUENCE [LARGE SCALE GENOMIC DNA]</scope>
    <source>
        <strain evidence="2 3">025E</strain>
    </source>
</reference>
<evidence type="ECO:0000256" key="1">
    <source>
        <dbReference type="SAM" id="MobiDB-lite"/>
    </source>
</evidence>
<dbReference type="AlphaFoldDB" id="A0A422NH70"/>
<dbReference type="GeneID" id="40321755"/>
<accession>A0A422NH70</accession>
<dbReference type="Proteomes" id="UP000284403">
    <property type="component" value="Unassembled WGS sequence"/>
</dbReference>
<name>A0A422NH70_9TRYP</name>
<proteinExistence type="predicted"/>
<gene>
    <name evidence="2" type="ORF">Tco025E_08144</name>
</gene>
<comment type="caution">
    <text evidence="2">The sequence shown here is derived from an EMBL/GenBank/DDBJ whole genome shotgun (WGS) entry which is preliminary data.</text>
</comment>
<dbReference type="RefSeq" id="XP_029225127.1">
    <property type="nucleotide sequence ID" value="XM_029374999.1"/>
</dbReference>
<evidence type="ECO:0000313" key="3">
    <source>
        <dbReference type="Proteomes" id="UP000284403"/>
    </source>
</evidence>
<organism evidence="2 3">
    <name type="scientific">Trypanosoma conorhini</name>
    <dbReference type="NCBI Taxonomy" id="83891"/>
    <lineage>
        <taxon>Eukaryota</taxon>
        <taxon>Discoba</taxon>
        <taxon>Euglenozoa</taxon>
        <taxon>Kinetoplastea</taxon>
        <taxon>Metakinetoplastina</taxon>
        <taxon>Trypanosomatida</taxon>
        <taxon>Trypanosomatidae</taxon>
        <taxon>Trypanosoma</taxon>
    </lineage>
</organism>
<keyword evidence="3" id="KW-1185">Reference proteome</keyword>
<feature type="region of interest" description="Disordered" evidence="1">
    <location>
        <begin position="126"/>
        <end position="145"/>
    </location>
</feature>
<dbReference type="EMBL" id="MKKU01000663">
    <property type="protein sequence ID" value="RNF04801.1"/>
    <property type="molecule type" value="Genomic_DNA"/>
</dbReference>